<dbReference type="InterPro" id="IPR029021">
    <property type="entry name" value="Prot-tyrosine_phosphatase-like"/>
</dbReference>
<dbReference type="InterPro" id="IPR010569">
    <property type="entry name" value="Myotubularin-like_Pase_dom"/>
</dbReference>
<proteinExistence type="inferred from homology"/>
<dbReference type="SUPFAM" id="SSF52799">
    <property type="entry name" value="(Phosphotyrosine protein) phosphatases II"/>
    <property type="match status" value="1"/>
</dbReference>
<dbReference type="PROSITE" id="PS51339">
    <property type="entry name" value="PPASE_MYOTUBULARIN"/>
    <property type="match status" value="1"/>
</dbReference>
<dbReference type="EMBL" id="CAJOBR010025307">
    <property type="protein sequence ID" value="CAF4965755.1"/>
    <property type="molecule type" value="Genomic_DNA"/>
</dbReference>
<dbReference type="Pfam" id="PF06602">
    <property type="entry name" value="Myotub-related"/>
    <property type="match status" value="1"/>
</dbReference>
<evidence type="ECO:0000256" key="1">
    <source>
        <dbReference type="ARBA" id="ARBA00007471"/>
    </source>
</evidence>
<evidence type="ECO:0000313" key="5">
    <source>
        <dbReference type="Proteomes" id="UP000663873"/>
    </source>
</evidence>
<evidence type="ECO:0000313" key="3">
    <source>
        <dbReference type="EMBL" id="CAF4466296.1"/>
    </source>
</evidence>
<sequence>FPSAFEINEQLLLTIADYLYSCQYGTFLQNSEKLRTDMKLSEHTMSVWTPILRDRQAYINKNYNKNSNETLLVNSTHQIKLWKNYYCRYYQ</sequence>
<dbReference type="Proteomes" id="UP000663848">
    <property type="component" value="Unassembled WGS sequence"/>
</dbReference>
<dbReference type="PANTHER" id="PTHR10807">
    <property type="entry name" value="MYOTUBULARIN-RELATED"/>
    <property type="match status" value="1"/>
</dbReference>
<organism evidence="3 5">
    <name type="scientific">Rotaria socialis</name>
    <dbReference type="NCBI Taxonomy" id="392032"/>
    <lineage>
        <taxon>Eukaryota</taxon>
        <taxon>Metazoa</taxon>
        <taxon>Spiralia</taxon>
        <taxon>Gnathifera</taxon>
        <taxon>Rotifera</taxon>
        <taxon>Eurotatoria</taxon>
        <taxon>Bdelloidea</taxon>
        <taxon>Philodinida</taxon>
        <taxon>Philodinidae</taxon>
        <taxon>Rotaria</taxon>
    </lineage>
</organism>
<comment type="caution">
    <text evidence="3">The sequence shown here is derived from an EMBL/GenBank/DDBJ whole genome shotgun (WGS) entry which is preliminary data.</text>
</comment>
<accession>A0A820SZ06</accession>
<dbReference type="InterPro" id="IPR030564">
    <property type="entry name" value="Myotubularin"/>
</dbReference>
<feature type="non-terminal residue" evidence="3">
    <location>
        <position position="1"/>
    </location>
</feature>
<dbReference type="PANTHER" id="PTHR10807:SF128">
    <property type="entry name" value="PHOSPHATIDYLINOSITOL-3,5-BISPHOSPHATE 3-PHOSPHATASE"/>
    <property type="match status" value="1"/>
</dbReference>
<reference evidence="3" key="1">
    <citation type="submission" date="2021-02" db="EMBL/GenBank/DDBJ databases">
        <authorList>
            <person name="Nowell W R."/>
        </authorList>
    </citation>
    <scope>NUCLEOTIDE SEQUENCE</scope>
</reference>
<dbReference type="AlphaFoldDB" id="A0A820SZ06"/>
<name>A0A820SZ06_9BILA</name>
<feature type="domain" description="Myotubularin phosphatase" evidence="2">
    <location>
        <begin position="1"/>
        <end position="86"/>
    </location>
</feature>
<keyword evidence="5" id="KW-1185">Reference proteome</keyword>
<evidence type="ECO:0000259" key="2">
    <source>
        <dbReference type="PROSITE" id="PS51339"/>
    </source>
</evidence>
<gene>
    <name evidence="4" type="ORF">QYT958_LOCUS34719</name>
    <name evidence="3" type="ORF">UJA718_LOCUS23878</name>
</gene>
<comment type="similarity">
    <text evidence="1">Belongs to the protein-tyrosine phosphatase family. Non-receptor class myotubularin subfamily.</text>
</comment>
<evidence type="ECO:0000313" key="4">
    <source>
        <dbReference type="EMBL" id="CAF4965755.1"/>
    </source>
</evidence>
<dbReference type="EMBL" id="CAJOBP010005323">
    <property type="protein sequence ID" value="CAF4466296.1"/>
    <property type="molecule type" value="Genomic_DNA"/>
</dbReference>
<dbReference type="Proteomes" id="UP000663873">
    <property type="component" value="Unassembled WGS sequence"/>
</dbReference>
<protein>
    <recommendedName>
        <fullName evidence="2">Myotubularin phosphatase domain-containing protein</fullName>
    </recommendedName>
</protein>
<dbReference type="GO" id="GO:0005737">
    <property type="term" value="C:cytoplasm"/>
    <property type="evidence" value="ECO:0007669"/>
    <property type="project" value="TreeGrafter"/>
</dbReference>